<feature type="domain" description="DUF4387" evidence="1">
    <location>
        <begin position="4"/>
        <end position="100"/>
    </location>
</feature>
<evidence type="ECO:0000313" key="2">
    <source>
        <dbReference type="EMBL" id="MBB3860681.1"/>
    </source>
</evidence>
<accession>A0A7W5ZWA1</accession>
<proteinExistence type="predicted"/>
<organism evidence="2 3">
    <name type="scientific">Novosphingobium hassiacum</name>
    <dbReference type="NCBI Taxonomy" id="173676"/>
    <lineage>
        <taxon>Bacteria</taxon>
        <taxon>Pseudomonadati</taxon>
        <taxon>Pseudomonadota</taxon>
        <taxon>Alphaproteobacteria</taxon>
        <taxon>Sphingomonadales</taxon>
        <taxon>Sphingomonadaceae</taxon>
        <taxon>Novosphingobium</taxon>
    </lineage>
</organism>
<dbReference type="Pfam" id="PF14330">
    <property type="entry name" value="DUF4387"/>
    <property type="match status" value="1"/>
</dbReference>
<protein>
    <recommendedName>
        <fullName evidence="1">DUF4387 domain-containing protein</fullName>
    </recommendedName>
</protein>
<gene>
    <name evidence="2" type="ORF">GGQ88_001950</name>
</gene>
<sequence>MAKLGEIARYVRSKNAGPFWVTIDIFCPDPESFQRISEAPELTARAIAALYGISENGIHRFRVPSLHVLKISFPRPTAQGSPGDADSHAGQLFVPLLSVEIDQKS</sequence>
<dbReference type="RefSeq" id="WP_183612956.1">
    <property type="nucleotide sequence ID" value="NZ_JACICY010000004.1"/>
</dbReference>
<comment type="caution">
    <text evidence="2">The sequence shown here is derived from an EMBL/GenBank/DDBJ whole genome shotgun (WGS) entry which is preliminary data.</text>
</comment>
<keyword evidence="3" id="KW-1185">Reference proteome</keyword>
<reference evidence="2 3" key="1">
    <citation type="submission" date="2020-08" db="EMBL/GenBank/DDBJ databases">
        <title>Genomic Encyclopedia of Type Strains, Phase IV (KMG-IV): sequencing the most valuable type-strain genomes for metagenomic binning, comparative biology and taxonomic classification.</title>
        <authorList>
            <person name="Goeker M."/>
        </authorList>
    </citation>
    <scope>NUCLEOTIDE SEQUENCE [LARGE SCALE GENOMIC DNA]</scope>
    <source>
        <strain evidence="2 3">DSM 14552</strain>
    </source>
</reference>
<dbReference type="EMBL" id="JACICY010000004">
    <property type="protein sequence ID" value="MBB3860681.1"/>
    <property type="molecule type" value="Genomic_DNA"/>
</dbReference>
<dbReference type="InterPro" id="IPR025496">
    <property type="entry name" value="DUF4387"/>
</dbReference>
<evidence type="ECO:0000313" key="3">
    <source>
        <dbReference type="Proteomes" id="UP000562395"/>
    </source>
</evidence>
<evidence type="ECO:0000259" key="1">
    <source>
        <dbReference type="Pfam" id="PF14330"/>
    </source>
</evidence>
<dbReference type="Proteomes" id="UP000562395">
    <property type="component" value="Unassembled WGS sequence"/>
</dbReference>
<dbReference type="AlphaFoldDB" id="A0A7W5ZWA1"/>
<name>A0A7W5ZWA1_9SPHN</name>